<name>A0ACC1B1E1_9ROSI</name>
<accession>A0ACC1B1E1</accession>
<sequence length="449" mass="49761">MFSTPSRKRSAADMGIRRMLLQLTIIGCGIILAAAAEQPSLPFPIAKPGCQDKCGNVSIPYPFGTTENCFHSQHFRITCNDTYYDPPKAFLERSNISVTKITLQGKLHILQYIAYDCYDESGIRLAYNTPYLYLPTFIISYTDNKFIAVGCDTKAYVAGLKGKEEYIVGCMSLCDSIDYESHNTCSGIGSCQTSIPKGVTAANLTLNSYYNHAEVWKFNPCSYAFIVEENQFNFSSTSLRDLKEVQQLPVVLDWTIGNQSCKECQGESKSRCIDSENGSGYRCECLKGYQGNPYLPSGCRDVNECEVPDLNNCEGNCVNTEGSYICLCPKGYHGDGNKSGPGCILGRSKVILVTIEDCVINGENLEHLNEVACLARRCVRVKGDERPTMKEVAMELEGMRIMAQHPWVNNESNFEETEQLLGESLDTVSYGCGTSSSYDSMKNQVTVRV</sequence>
<gene>
    <name evidence="1" type="ORF">Patl1_25780</name>
</gene>
<keyword evidence="2" id="KW-1185">Reference proteome</keyword>
<evidence type="ECO:0000313" key="1">
    <source>
        <dbReference type="EMBL" id="KAJ0092756.1"/>
    </source>
</evidence>
<protein>
    <submittedName>
        <fullName evidence="1">Uncharacterized protein</fullName>
    </submittedName>
</protein>
<dbReference type="Proteomes" id="UP001164250">
    <property type="component" value="Chromosome 7"/>
</dbReference>
<comment type="caution">
    <text evidence="1">The sequence shown here is derived from an EMBL/GenBank/DDBJ whole genome shotgun (WGS) entry which is preliminary data.</text>
</comment>
<organism evidence="1 2">
    <name type="scientific">Pistacia atlantica</name>
    <dbReference type="NCBI Taxonomy" id="434234"/>
    <lineage>
        <taxon>Eukaryota</taxon>
        <taxon>Viridiplantae</taxon>
        <taxon>Streptophyta</taxon>
        <taxon>Embryophyta</taxon>
        <taxon>Tracheophyta</taxon>
        <taxon>Spermatophyta</taxon>
        <taxon>Magnoliopsida</taxon>
        <taxon>eudicotyledons</taxon>
        <taxon>Gunneridae</taxon>
        <taxon>Pentapetalae</taxon>
        <taxon>rosids</taxon>
        <taxon>malvids</taxon>
        <taxon>Sapindales</taxon>
        <taxon>Anacardiaceae</taxon>
        <taxon>Pistacia</taxon>
    </lineage>
</organism>
<evidence type="ECO:0000313" key="2">
    <source>
        <dbReference type="Proteomes" id="UP001164250"/>
    </source>
</evidence>
<dbReference type="EMBL" id="CM047903">
    <property type="protein sequence ID" value="KAJ0092756.1"/>
    <property type="molecule type" value="Genomic_DNA"/>
</dbReference>
<proteinExistence type="predicted"/>
<reference evidence="2" key="1">
    <citation type="journal article" date="2023" name="G3 (Bethesda)">
        <title>Genome assembly and association tests identify interacting loci associated with vigor, precocity, and sex in interspecific pistachio rootstocks.</title>
        <authorList>
            <person name="Palmer W."/>
            <person name="Jacygrad E."/>
            <person name="Sagayaradj S."/>
            <person name="Cavanaugh K."/>
            <person name="Han R."/>
            <person name="Bertier L."/>
            <person name="Beede B."/>
            <person name="Kafkas S."/>
            <person name="Golino D."/>
            <person name="Preece J."/>
            <person name="Michelmore R."/>
        </authorList>
    </citation>
    <scope>NUCLEOTIDE SEQUENCE [LARGE SCALE GENOMIC DNA]</scope>
</reference>